<dbReference type="EMBL" id="JPRM01000054">
    <property type="protein sequence ID" value="KFF07910.1"/>
    <property type="molecule type" value="Genomic_DNA"/>
</dbReference>
<name>A0A085ZTZ6_FLAHY</name>
<accession>A0A085ZTZ6</accession>
<keyword evidence="4" id="KW-1185">Reference proteome</keyword>
<dbReference type="eggNOG" id="ENOG5030YVD">
    <property type="taxonomic scope" value="Bacteria"/>
</dbReference>
<dbReference type="Proteomes" id="UP000028712">
    <property type="component" value="Unassembled WGS sequence"/>
</dbReference>
<protein>
    <submittedName>
        <fullName evidence="1">Uncharacterized protein</fullName>
    </submittedName>
</protein>
<evidence type="ECO:0000313" key="3">
    <source>
        <dbReference type="Proteomes" id="UP000028712"/>
    </source>
</evidence>
<evidence type="ECO:0000313" key="2">
    <source>
        <dbReference type="EMBL" id="OXA94223.1"/>
    </source>
</evidence>
<gene>
    <name evidence="2" type="ORF">B0A62_11240</name>
    <name evidence="1" type="ORF">IW20_24060</name>
</gene>
<comment type="caution">
    <text evidence="1">The sequence shown here is derived from an EMBL/GenBank/DDBJ whole genome shotgun (WGS) entry which is preliminary data.</text>
</comment>
<reference evidence="2 4" key="2">
    <citation type="submission" date="2016-11" db="EMBL/GenBank/DDBJ databases">
        <title>Whole genomes of Flavobacteriaceae.</title>
        <authorList>
            <person name="Stine C."/>
            <person name="Li C."/>
            <person name="Tadesse D."/>
        </authorList>
    </citation>
    <scope>NUCLEOTIDE SEQUENCE [LARGE SCALE GENOMIC DNA]</scope>
    <source>
        <strain evidence="2 4">ATCC 29551</strain>
    </source>
</reference>
<dbReference type="Proteomes" id="UP000198424">
    <property type="component" value="Unassembled WGS sequence"/>
</dbReference>
<proteinExistence type="predicted"/>
<evidence type="ECO:0000313" key="1">
    <source>
        <dbReference type="EMBL" id="KFF07910.1"/>
    </source>
</evidence>
<dbReference type="AlphaFoldDB" id="A0A085ZTZ6"/>
<sequence>MHSQNIFGEKWNISEIIGQDTKYTQEYTLSKIDQSDNNYVMQGTKISFDKDNTFNCLYSARCGNDCFPSSVGTYKIIDNKHINLFVKEFRQTGFCEHKKIALNLNLGQYYISQKSDTIIKLIKSDGNIFQDNLNEKYSLMIDDYIKEIKHRTADLLNFKTNLTDDSLIVNAYIKNKTKIKNYKILYSKKQNAIFLVNLIKNEDVKNDYFYIIHTFEKNYEYQVGYYKLKKK</sequence>
<reference evidence="1 3" key="1">
    <citation type="submission" date="2014-07" db="EMBL/GenBank/DDBJ databases">
        <title>Genome of Flavobacterium hydatis DSM 2063.</title>
        <authorList>
            <person name="Pipes S.E."/>
            <person name="Stropko S.J."/>
            <person name="Newman J.D."/>
        </authorList>
    </citation>
    <scope>NUCLEOTIDE SEQUENCE [LARGE SCALE GENOMIC DNA]</scope>
    <source>
        <strain evidence="1 3">DSM 2063</strain>
    </source>
</reference>
<organism evidence="1 3">
    <name type="scientific">Flavobacterium hydatis</name>
    <name type="common">Cytophaga aquatilis</name>
    <dbReference type="NCBI Taxonomy" id="991"/>
    <lineage>
        <taxon>Bacteria</taxon>
        <taxon>Pseudomonadati</taxon>
        <taxon>Bacteroidota</taxon>
        <taxon>Flavobacteriia</taxon>
        <taxon>Flavobacteriales</taxon>
        <taxon>Flavobacteriaceae</taxon>
        <taxon>Flavobacterium</taxon>
    </lineage>
</organism>
<evidence type="ECO:0000313" key="4">
    <source>
        <dbReference type="Proteomes" id="UP000198424"/>
    </source>
</evidence>
<dbReference type="EMBL" id="MUGY01000010">
    <property type="protein sequence ID" value="OXA94223.1"/>
    <property type="molecule type" value="Genomic_DNA"/>
</dbReference>